<dbReference type="Pfam" id="PF20147">
    <property type="entry name" value="Crinkler"/>
    <property type="match status" value="1"/>
</dbReference>
<dbReference type="AlphaFoldDB" id="A0A9W4X5R4"/>
<keyword evidence="3" id="KW-0964">Secreted</keyword>
<protein>
    <submittedName>
        <fullName evidence="5">10660_t:CDS:1</fullName>
    </submittedName>
</protein>
<dbReference type="OrthoDB" id="2372242at2759"/>
<evidence type="ECO:0000256" key="3">
    <source>
        <dbReference type="ARBA" id="ARBA00022525"/>
    </source>
</evidence>
<comment type="caution">
    <text evidence="5">The sequence shown here is derived from an EMBL/GenBank/DDBJ whole genome shotgun (WGS) entry which is preliminary data.</text>
</comment>
<gene>
    <name evidence="5" type="ORF">FWILDA_LOCUS13612</name>
</gene>
<comment type="subcellular location">
    <subcellularLocation>
        <location evidence="1">Host cell</location>
    </subcellularLocation>
    <subcellularLocation>
        <location evidence="2">Secreted</location>
    </subcellularLocation>
</comment>
<evidence type="ECO:0000256" key="2">
    <source>
        <dbReference type="ARBA" id="ARBA00004613"/>
    </source>
</evidence>
<name>A0A9W4X5R4_9GLOM</name>
<dbReference type="GO" id="GO:0043657">
    <property type="term" value="C:host cell"/>
    <property type="evidence" value="ECO:0007669"/>
    <property type="project" value="UniProtKB-SubCell"/>
</dbReference>
<dbReference type="InterPro" id="IPR045379">
    <property type="entry name" value="Crinkler_N"/>
</dbReference>
<proteinExistence type="predicted"/>
<accession>A0A9W4X5R4</accession>
<evidence type="ECO:0000259" key="4">
    <source>
        <dbReference type="Pfam" id="PF20147"/>
    </source>
</evidence>
<dbReference type="GO" id="GO:0005576">
    <property type="term" value="C:extracellular region"/>
    <property type="evidence" value="ECO:0007669"/>
    <property type="project" value="UniProtKB-SubCell"/>
</dbReference>
<evidence type="ECO:0000256" key="1">
    <source>
        <dbReference type="ARBA" id="ARBA00004340"/>
    </source>
</evidence>
<sequence>MPTITLNCLVVGENPYENAFNIKTNLTKAICELKEAIKVKKAPEFDNFAADKLILWKVDISLEENGELIAVNTKINTNIKDELGGVELTSLSKISKHFPSQPAIEHLHIVLQRPVEAKDIHCTGGNATTTTTITTLNKAKRLLSETQYVRKHLANNDLKAKNFYVYFNHSTLKEGVEVLHKTLEALRDDSELGNLVRRILGRDVFFKSDKAKIYFQRKKRKDDVLLGTETTLSMANERIVLANEIAHKNSLDCLREIESLSDEEDYEELEVEDELQQENFSSKFPVVVECDNAQTKSWPHYLDVLPIHAEYLFMEEDWIMNGVTLSNNLKGTGIIRRGHFNFSDTECTSQISDEHWENVLVPFLTQHKLKNALSTENDEKILLEMFGEENKKKLLEQGNLKLIVSLCDTEEDATKVLEMVKRIRLVLYLKGFADCQTLKSLEMKWAKSIPSDILDKQLRDILWATELIKWVIMQWQDGTFLKEMKESWVKTQLTSRLLVPVIPVNPGETESDAEKTVANYKKSLLSPKIKAKFRVDGLDKAEEFENVWVELKGGVGTRHESENSNNREDLDVLLKGFSVMSAMQALTMPEEAKKRICELEFFGIRGIGNHFQFWGCHQTSRYLMCSYLLGEFHLPSFEGREGSGLQELLYAIRVIYSFKIRVEASKLAFHQIRSSARSKRIFDADSSPIKAKRVRA</sequence>
<feature type="domain" description="Crinkler effector protein N-terminal" evidence="4">
    <location>
        <begin position="4"/>
        <end position="111"/>
    </location>
</feature>
<keyword evidence="6" id="KW-1185">Reference proteome</keyword>
<dbReference type="EMBL" id="CAMKVN010005242">
    <property type="protein sequence ID" value="CAI2188501.1"/>
    <property type="molecule type" value="Genomic_DNA"/>
</dbReference>
<reference evidence="5" key="1">
    <citation type="submission" date="2022-08" db="EMBL/GenBank/DDBJ databases">
        <authorList>
            <person name="Kallberg Y."/>
            <person name="Tangrot J."/>
            <person name="Rosling A."/>
        </authorList>
    </citation>
    <scope>NUCLEOTIDE SEQUENCE</scope>
    <source>
        <strain evidence="5">Wild A</strain>
    </source>
</reference>
<evidence type="ECO:0000313" key="5">
    <source>
        <dbReference type="EMBL" id="CAI2188501.1"/>
    </source>
</evidence>
<evidence type="ECO:0000313" key="6">
    <source>
        <dbReference type="Proteomes" id="UP001153678"/>
    </source>
</evidence>
<organism evidence="5 6">
    <name type="scientific">Funneliformis geosporum</name>
    <dbReference type="NCBI Taxonomy" id="1117311"/>
    <lineage>
        <taxon>Eukaryota</taxon>
        <taxon>Fungi</taxon>
        <taxon>Fungi incertae sedis</taxon>
        <taxon>Mucoromycota</taxon>
        <taxon>Glomeromycotina</taxon>
        <taxon>Glomeromycetes</taxon>
        <taxon>Glomerales</taxon>
        <taxon>Glomeraceae</taxon>
        <taxon>Funneliformis</taxon>
    </lineage>
</organism>
<dbReference type="Proteomes" id="UP001153678">
    <property type="component" value="Unassembled WGS sequence"/>
</dbReference>